<organism evidence="3 4">
    <name type="scientific">Ascochyta lentis</name>
    <dbReference type="NCBI Taxonomy" id="205686"/>
    <lineage>
        <taxon>Eukaryota</taxon>
        <taxon>Fungi</taxon>
        <taxon>Dikarya</taxon>
        <taxon>Ascomycota</taxon>
        <taxon>Pezizomycotina</taxon>
        <taxon>Dothideomycetes</taxon>
        <taxon>Pleosporomycetidae</taxon>
        <taxon>Pleosporales</taxon>
        <taxon>Pleosporineae</taxon>
        <taxon>Didymellaceae</taxon>
        <taxon>Ascochyta</taxon>
    </lineage>
</organism>
<protein>
    <recommendedName>
        <fullName evidence="5">Secreted protein</fullName>
    </recommendedName>
</protein>
<reference evidence="3" key="2">
    <citation type="submission" date="2020-09" db="EMBL/GenBank/DDBJ databases">
        <title>Reference genome assembly for Australian Ascochyta lentis isolate Al4.</title>
        <authorList>
            <person name="Lee R.C."/>
            <person name="Farfan-Caceres L.M."/>
            <person name="Debler J.W."/>
            <person name="Williams A.H."/>
            <person name="Henares B.M."/>
        </authorList>
    </citation>
    <scope>NUCLEOTIDE SEQUENCE</scope>
    <source>
        <strain evidence="3">Al4</strain>
    </source>
</reference>
<feature type="compositionally biased region" description="Low complexity" evidence="1">
    <location>
        <begin position="107"/>
        <end position="121"/>
    </location>
</feature>
<keyword evidence="4" id="KW-1185">Reference proteome</keyword>
<evidence type="ECO:0008006" key="5">
    <source>
        <dbReference type="Google" id="ProtNLM"/>
    </source>
</evidence>
<sequence length="147" mass="15675">MEHYMLLLLSPALSILVRWGVRAKQAQGAPVQRAPSHPPHPALNRHGFGDEDLPNRHPPPRPAQPSQGLSSPSTALPDAATSRSATARDRAAPPNRNQLARPHLDADTSTSTAAPAASLDSNSRAARLVSAEAPTRTPWRLVASDTR</sequence>
<evidence type="ECO:0000313" key="3">
    <source>
        <dbReference type="EMBL" id="KAF9694343.1"/>
    </source>
</evidence>
<accession>A0A8H7MGQ0</accession>
<gene>
    <name evidence="3" type="ORF">EKO04_007400</name>
</gene>
<feature type="region of interest" description="Disordered" evidence="1">
    <location>
        <begin position="28"/>
        <end position="147"/>
    </location>
</feature>
<feature type="chain" id="PRO_5034039366" description="Secreted protein" evidence="2">
    <location>
        <begin position="24"/>
        <end position="147"/>
    </location>
</feature>
<reference evidence="3" key="1">
    <citation type="submission" date="2018-12" db="EMBL/GenBank/DDBJ databases">
        <authorList>
            <person name="Syme R.A."/>
            <person name="Farfan-Caceres L."/>
            <person name="Lichtenzveig J."/>
        </authorList>
    </citation>
    <scope>NUCLEOTIDE SEQUENCE</scope>
    <source>
        <strain evidence="3">Al4</strain>
    </source>
</reference>
<name>A0A8H7MGQ0_9PLEO</name>
<feature type="signal peptide" evidence="2">
    <location>
        <begin position="1"/>
        <end position="23"/>
    </location>
</feature>
<keyword evidence="2" id="KW-0732">Signal</keyword>
<dbReference type="Proteomes" id="UP000651452">
    <property type="component" value="Unassembled WGS sequence"/>
</dbReference>
<comment type="caution">
    <text evidence="3">The sequence shown here is derived from an EMBL/GenBank/DDBJ whole genome shotgun (WGS) entry which is preliminary data.</text>
</comment>
<evidence type="ECO:0000313" key="4">
    <source>
        <dbReference type="Proteomes" id="UP000651452"/>
    </source>
</evidence>
<dbReference type="EMBL" id="RZGK01000013">
    <property type="protein sequence ID" value="KAF9694343.1"/>
    <property type="molecule type" value="Genomic_DNA"/>
</dbReference>
<evidence type="ECO:0000256" key="2">
    <source>
        <dbReference type="SAM" id="SignalP"/>
    </source>
</evidence>
<dbReference type="AlphaFoldDB" id="A0A8H7MGQ0"/>
<proteinExistence type="predicted"/>
<evidence type="ECO:0000256" key="1">
    <source>
        <dbReference type="SAM" id="MobiDB-lite"/>
    </source>
</evidence>